<sequence>MIEIINLHKKFGKLEVLKGVNLILKKGEITAIIGRSGCGKTVLVKHIVGLLKPDKGKIIVDGEDITAISEKKLKYIRRKFGMLFQEGALFDSMTVAENIAFPLKEHTNLSEKEIKKIVKEKLALVGLKDIEKKMPNELSGGMKKRVALARAIALEPEIVIYDEPTTGLDPMASVSIYELIQDMEKRLKITSIIITHDVPNVFAVANRIAVLHEGKIIACDTPENIVKLDKPEIQAFLKTQMKFKL</sequence>
<evidence type="ECO:0000256" key="3">
    <source>
        <dbReference type="ARBA" id="ARBA00022840"/>
    </source>
</evidence>
<feature type="domain" description="ABC transporter" evidence="4">
    <location>
        <begin position="2"/>
        <end position="238"/>
    </location>
</feature>
<name>A0A7C0Y801_DESA2</name>
<dbReference type="PANTHER" id="PTHR43023:SF6">
    <property type="entry name" value="INTERMEMBRANE PHOSPHOLIPID TRANSPORT SYSTEM ATP-BINDING PROTEIN MLAF"/>
    <property type="match status" value="1"/>
</dbReference>
<evidence type="ECO:0000256" key="2">
    <source>
        <dbReference type="ARBA" id="ARBA00022741"/>
    </source>
</evidence>
<keyword evidence="1" id="KW-0813">Transport</keyword>
<dbReference type="GO" id="GO:0005524">
    <property type="term" value="F:ATP binding"/>
    <property type="evidence" value="ECO:0007669"/>
    <property type="project" value="UniProtKB-KW"/>
</dbReference>
<gene>
    <name evidence="5" type="ORF">ENG63_00615</name>
</gene>
<dbReference type="PANTHER" id="PTHR43023">
    <property type="entry name" value="PROTEIN TRIGALACTOSYLDIACYLGLYCEROL 3, CHLOROPLASTIC"/>
    <property type="match status" value="1"/>
</dbReference>
<dbReference type="PROSITE" id="PS00211">
    <property type="entry name" value="ABC_TRANSPORTER_1"/>
    <property type="match status" value="1"/>
</dbReference>
<evidence type="ECO:0000256" key="1">
    <source>
        <dbReference type="ARBA" id="ARBA00022448"/>
    </source>
</evidence>
<dbReference type="InterPro" id="IPR003439">
    <property type="entry name" value="ABC_transporter-like_ATP-bd"/>
</dbReference>
<dbReference type="PROSITE" id="PS50893">
    <property type="entry name" value="ABC_TRANSPORTER_2"/>
    <property type="match status" value="1"/>
</dbReference>
<reference evidence="5" key="1">
    <citation type="journal article" date="2020" name="mSystems">
        <title>Genome- and Community-Level Interaction Insights into Carbon Utilization and Element Cycling Functions of Hydrothermarchaeota in Hydrothermal Sediment.</title>
        <authorList>
            <person name="Zhou Z."/>
            <person name="Liu Y."/>
            <person name="Xu W."/>
            <person name="Pan J."/>
            <person name="Luo Z.H."/>
            <person name="Li M."/>
        </authorList>
    </citation>
    <scope>NUCLEOTIDE SEQUENCE [LARGE SCALE GENOMIC DNA]</scope>
    <source>
        <strain evidence="5">HyVt-233</strain>
    </source>
</reference>
<dbReference type="Gene3D" id="3.40.50.300">
    <property type="entry name" value="P-loop containing nucleotide triphosphate hydrolases"/>
    <property type="match status" value="1"/>
</dbReference>
<dbReference type="AlphaFoldDB" id="A0A7C0Y801"/>
<organism evidence="5">
    <name type="scientific">Desulfofervidus auxilii</name>
    <dbReference type="NCBI Taxonomy" id="1621989"/>
    <lineage>
        <taxon>Bacteria</taxon>
        <taxon>Pseudomonadati</taxon>
        <taxon>Thermodesulfobacteriota</taxon>
        <taxon>Candidatus Desulfofervidia</taxon>
        <taxon>Candidatus Desulfofervidales</taxon>
        <taxon>Candidatus Desulfofervidaceae</taxon>
        <taxon>Candidatus Desulfofervidus</taxon>
    </lineage>
</organism>
<dbReference type="CDD" id="cd03261">
    <property type="entry name" value="ABC_Org_Solvent_Resistant"/>
    <property type="match status" value="1"/>
</dbReference>
<dbReference type="EMBL" id="DRBS01000025">
    <property type="protein sequence ID" value="HDD43351.1"/>
    <property type="molecule type" value="Genomic_DNA"/>
</dbReference>
<dbReference type="GO" id="GO:0016887">
    <property type="term" value="F:ATP hydrolysis activity"/>
    <property type="evidence" value="ECO:0007669"/>
    <property type="project" value="InterPro"/>
</dbReference>
<accession>A0A7C0Y801</accession>
<protein>
    <submittedName>
        <fullName evidence="5">ABC transporter ATP-binding protein</fullName>
    </submittedName>
</protein>
<dbReference type="SUPFAM" id="SSF52540">
    <property type="entry name" value="P-loop containing nucleoside triphosphate hydrolases"/>
    <property type="match status" value="1"/>
</dbReference>
<dbReference type="Proteomes" id="UP000886289">
    <property type="component" value="Unassembled WGS sequence"/>
</dbReference>
<dbReference type="Pfam" id="PF00005">
    <property type="entry name" value="ABC_tran"/>
    <property type="match status" value="1"/>
</dbReference>
<dbReference type="InterPro" id="IPR027417">
    <property type="entry name" value="P-loop_NTPase"/>
</dbReference>
<evidence type="ECO:0000313" key="5">
    <source>
        <dbReference type="EMBL" id="HDD43351.1"/>
    </source>
</evidence>
<comment type="caution">
    <text evidence="5">The sequence shown here is derived from an EMBL/GenBank/DDBJ whole genome shotgun (WGS) entry which is preliminary data.</text>
</comment>
<evidence type="ECO:0000259" key="4">
    <source>
        <dbReference type="PROSITE" id="PS50893"/>
    </source>
</evidence>
<dbReference type="InterPro" id="IPR003593">
    <property type="entry name" value="AAA+_ATPase"/>
</dbReference>
<keyword evidence="3 5" id="KW-0067">ATP-binding</keyword>
<dbReference type="InterPro" id="IPR017871">
    <property type="entry name" value="ABC_transporter-like_CS"/>
</dbReference>
<keyword evidence="2" id="KW-0547">Nucleotide-binding</keyword>
<dbReference type="SMART" id="SM00382">
    <property type="entry name" value="AAA"/>
    <property type="match status" value="1"/>
</dbReference>
<proteinExistence type="predicted"/>